<comment type="caution">
    <text evidence="1">The sequence shown here is derived from an EMBL/GenBank/DDBJ whole genome shotgun (WGS) entry which is preliminary data.</text>
</comment>
<dbReference type="AlphaFoldDB" id="A0A2K1E0M0"/>
<proteinExistence type="predicted"/>
<dbReference type="EMBL" id="POWF01000002">
    <property type="protein sequence ID" value="PNQ73826.1"/>
    <property type="molecule type" value="Genomic_DNA"/>
</dbReference>
<organism evidence="1 2">
    <name type="scientific">Hanstruepera neustonica</name>
    <dbReference type="NCBI Taxonomy" id="1445657"/>
    <lineage>
        <taxon>Bacteria</taxon>
        <taxon>Pseudomonadati</taxon>
        <taxon>Bacteroidota</taxon>
        <taxon>Flavobacteriia</taxon>
        <taxon>Flavobacteriales</taxon>
        <taxon>Flavobacteriaceae</taxon>
        <taxon>Hanstruepera</taxon>
    </lineage>
</organism>
<keyword evidence="2" id="KW-1185">Reference proteome</keyword>
<reference evidence="1 2" key="1">
    <citation type="submission" date="2018-01" db="EMBL/GenBank/DDBJ databases">
        <title>The draft genome of Hanstruepera neustonica JCM19743.</title>
        <authorList>
            <person name="He R.-H."/>
            <person name="Du Z.-J."/>
        </authorList>
    </citation>
    <scope>NUCLEOTIDE SEQUENCE [LARGE SCALE GENOMIC DNA]</scope>
    <source>
        <strain evidence="1 2">JCM19743</strain>
    </source>
</reference>
<name>A0A2K1E0M0_9FLAO</name>
<dbReference type="Proteomes" id="UP000236641">
    <property type="component" value="Unassembled WGS sequence"/>
</dbReference>
<accession>A0A2K1E0M0</accession>
<protein>
    <submittedName>
        <fullName evidence="1">Uncharacterized protein</fullName>
    </submittedName>
</protein>
<evidence type="ECO:0000313" key="2">
    <source>
        <dbReference type="Proteomes" id="UP000236641"/>
    </source>
</evidence>
<gene>
    <name evidence="1" type="ORF">C1T31_05705</name>
</gene>
<sequence length="102" mass="11556">MQNSVAQEKKQRPEEIAKIKTHDLHQLVDLTGEQQGEIFKVFVDAESNMSAISSQGQNIQASQKTKSAVLENTNTRIKAILNPEQYAIYLKSLEKEKDKVKK</sequence>
<evidence type="ECO:0000313" key="1">
    <source>
        <dbReference type="EMBL" id="PNQ73826.1"/>
    </source>
</evidence>